<dbReference type="InterPro" id="IPR010095">
    <property type="entry name" value="Cas12f1-like_TNB"/>
</dbReference>
<keyword evidence="9" id="KW-1185">Reference proteome</keyword>
<keyword evidence="3" id="KW-0238">DNA-binding</keyword>
<dbReference type="AlphaFoldDB" id="A0AAE3ZGD5"/>
<keyword evidence="4" id="KW-0233">DNA recombination</keyword>
<protein>
    <submittedName>
        <fullName evidence="8">Transposase</fullName>
    </submittedName>
</protein>
<dbReference type="Pfam" id="PF07282">
    <property type="entry name" value="Cas12f1-like_TNB"/>
    <property type="match status" value="1"/>
</dbReference>
<evidence type="ECO:0000256" key="3">
    <source>
        <dbReference type="ARBA" id="ARBA00023125"/>
    </source>
</evidence>
<evidence type="ECO:0000256" key="2">
    <source>
        <dbReference type="ARBA" id="ARBA00022578"/>
    </source>
</evidence>
<keyword evidence="2" id="KW-0815">Transposition</keyword>
<accession>A0AAE3ZGD5</accession>
<evidence type="ECO:0000259" key="6">
    <source>
        <dbReference type="Pfam" id="PF01385"/>
    </source>
</evidence>
<evidence type="ECO:0000313" key="9">
    <source>
        <dbReference type="Proteomes" id="UP001180845"/>
    </source>
</evidence>
<evidence type="ECO:0000256" key="4">
    <source>
        <dbReference type="ARBA" id="ARBA00023172"/>
    </source>
</evidence>
<feature type="domain" description="Cas12f1-like TNB" evidence="7">
    <location>
        <begin position="230"/>
        <end position="296"/>
    </location>
</feature>
<dbReference type="NCBIfam" id="NF040570">
    <property type="entry name" value="guided_TnpB"/>
    <property type="match status" value="1"/>
</dbReference>
<dbReference type="GO" id="GO:0006310">
    <property type="term" value="P:DNA recombination"/>
    <property type="evidence" value="ECO:0007669"/>
    <property type="project" value="UniProtKB-KW"/>
</dbReference>
<sequence length="332" mass="37133">MQQTLKDLDAACRDHGTFRVHWCSKRRWNPSFRFPAGNHITVERLGKRKARAELPKLGWVSFRWSRHLDGQVRSVTLSRDGRHWFVSFLVEDGKQTPQQHPSESVVGVDRGVAAAVACSDGTMRDRQFAAPGEQRRYRRLQQKLARQQRGSANRQKTVAKMNRIKRRERDRRDDFTAWTGSRLAGLHGTVALEDLRTRNMTGIAKGTVEQPGSQVRQKAGLNRAILDKGWHELELALRSAARYTGARTVEVPAAYTSQTCSRCRRVDPVSRESQARFRCTTCGHCENADVNAAKNVLADGLSVSACGDSPSGGSVKQELAGTREVLPHRPAA</sequence>
<comment type="similarity">
    <text evidence="1">In the C-terminal section; belongs to the transposase 35 family.</text>
</comment>
<dbReference type="EMBL" id="JAVDXW010000001">
    <property type="protein sequence ID" value="MDR7303113.1"/>
    <property type="molecule type" value="Genomic_DNA"/>
</dbReference>
<gene>
    <name evidence="8" type="ORF">JOF55_003294</name>
</gene>
<evidence type="ECO:0000259" key="7">
    <source>
        <dbReference type="Pfam" id="PF07282"/>
    </source>
</evidence>
<dbReference type="RefSeq" id="WP_374727290.1">
    <property type="nucleotide sequence ID" value="NZ_JAVDXW010000001.1"/>
</dbReference>
<proteinExistence type="inferred from homology"/>
<evidence type="ECO:0000256" key="1">
    <source>
        <dbReference type="ARBA" id="ARBA00008761"/>
    </source>
</evidence>
<dbReference type="GO" id="GO:0032196">
    <property type="term" value="P:transposition"/>
    <property type="evidence" value="ECO:0007669"/>
    <property type="project" value="UniProtKB-KW"/>
</dbReference>
<dbReference type="GO" id="GO:0003677">
    <property type="term" value="F:DNA binding"/>
    <property type="evidence" value="ECO:0007669"/>
    <property type="project" value="UniProtKB-KW"/>
</dbReference>
<feature type="region of interest" description="Disordered" evidence="5">
    <location>
        <begin position="307"/>
        <end position="332"/>
    </location>
</feature>
<reference evidence="8" key="1">
    <citation type="submission" date="2023-07" db="EMBL/GenBank/DDBJ databases">
        <title>Sequencing the genomes of 1000 actinobacteria strains.</title>
        <authorList>
            <person name="Klenk H.-P."/>
        </authorList>
    </citation>
    <scope>NUCLEOTIDE SEQUENCE</scope>
    <source>
        <strain evidence="8">DSM 45977</strain>
    </source>
</reference>
<evidence type="ECO:0000313" key="8">
    <source>
        <dbReference type="EMBL" id="MDR7303113.1"/>
    </source>
</evidence>
<name>A0AAE3ZGD5_9ACTN</name>
<dbReference type="Pfam" id="PF01385">
    <property type="entry name" value="OrfB_IS605"/>
    <property type="match status" value="1"/>
</dbReference>
<dbReference type="Proteomes" id="UP001180845">
    <property type="component" value="Unassembled WGS sequence"/>
</dbReference>
<feature type="domain" description="Probable transposase IS891/IS1136/IS1341" evidence="6">
    <location>
        <begin position="89"/>
        <end position="203"/>
    </location>
</feature>
<comment type="caution">
    <text evidence="8">The sequence shown here is derived from an EMBL/GenBank/DDBJ whole genome shotgun (WGS) entry which is preliminary data.</text>
</comment>
<evidence type="ECO:0000256" key="5">
    <source>
        <dbReference type="SAM" id="MobiDB-lite"/>
    </source>
</evidence>
<organism evidence="8 9">
    <name type="scientific">Haloactinomyces albus</name>
    <dbReference type="NCBI Taxonomy" id="1352928"/>
    <lineage>
        <taxon>Bacteria</taxon>
        <taxon>Bacillati</taxon>
        <taxon>Actinomycetota</taxon>
        <taxon>Actinomycetes</taxon>
        <taxon>Actinopolysporales</taxon>
        <taxon>Actinopolysporaceae</taxon>
        <taxon>Haloactinomyces</taxon>
    </lineage>
</organism>
<dbReference type="InterPro" id="IPR001959">
    <property type="entry name" value="Transposase"/>
</dbReference>